<dbReference type="RefSeq" id="WP_102951605.1">
    <property type="nucleotide sequence ID" value="NZ_CP024847.1"/>
</dbReference>
<dbReference type="InterPro" id="IPR029063">
    <property type="entry name" value="SAM-dependent_MTases_sf"/>
</dbReference>
<evidence type="ECO:0000259" key="1">
    <source>
        <dbReference type="Pfam" id="PF08241"/>
    </source>
</evidence>
<dbReference type="InterPro" id="IPR013216">
    <property type="entry name" value="Methyltransf_11"/>
</dbReference>
<evidence type="ECO:0000313" key="2">
    <source>
        <dbReference type="EMBL" id="AUR52312.1"/>
    </source>
</evidence>
<protein>
    <recommendedName>
        <fullName evidence="1">Methyltransferase type 11 domain-containing protein</fullName>
    </recommendedName>
</protein>
<evidence type="ECO:0000313" key="3">
    <source>
        <dbReference type="Proteomes" id="UP000236655"/>
    </source>
</evidence>
<proteinExistence type="predicted"/>
<dbReference type="SUPFAM" id="SSF53335">
    <property type="entry name" value="S-adenosyl-L-methionine-dependent methyltransferases"/>
    <property type="match status" value="1"/>
</dbReference>
<name>A0A2I7N789_9NEIS</name>
<feature type="domain" description="Methyltransferase type 11" evidence="1">
    <location>
        <begin position="139"/>
        <end position="223"/>
    </location>
</feature>
<accession>A0A2I7N789</accession>
<dbReference type="CDD" id="cd02440">
    <property type="entry name" value="AdoMet_MTases"/>
    <property type="match status" value="1"/>
</dbReference>
<dbReference type="Gene3D" id="3.40.50.150">
    <property type="entry name" value="Vaccinia Virus protein VP39"/>
    <property type="match status" value="1"/>
</dbReference>
<dbReference type="Pfam" id="PF08241">
    <property type="entry name" value="Methyltransf_11"/>
    <property type="match status" value="1"/>
</dbReference>
<keyword evidence="3" id="KW-1185">Reference proteome</keyword>
<dbReference type="GO" id="GO:0008757">
    <property type="term" value="F:S-adenosylmethionine-dependent methyltransferase activity"/>
    <property type="evidence" value="ECO:0007669"/>
    <property type="project" value="InterPro"/>
</dbReference>
<dbReference type="Proteomes" id="UP000236655">
    <property type="component" value="Chromosome"/>
</dbReference>
<gene>
    <name evidence="2" type="ORF">CUN60_08390</name>
</gene>
<dbReference type="OrthoDB" id="5621386at2"/>
<dbReference type="EMBL" id="CP024847">
    <property type="protein sequence ID" value="AUR52312.1"/>
    <property type="molecule type" value="Genomic_DNA"/>
</dbReference>
<organism evidence="2 3">
    <name type="scientific">Aquella oligotrophica</name>
    <dbReference type="NCBI Taxonomy" id="2067065"/>
    <lineage>
        <taxon>Bacteria</taxon>
        <taxon>Pseudomonadati</taxon>
        <taxon>Pseudomonadota</taxon>
        <taxon>Betaproteobacteria</taxon>
        <taxon>Neisseriales</taxon>
        <taxon>Neisseriaceae</taxon>
        <taxon>Aquella</taxon>
    </lineage>
</organism>
<dbReference type="AlphaFoldDB" id="A0A2I7N789"/>
<dbReference type="KEGG" id="nba:CUN60_08390"/>
<sequence length="301" mass="34452">MGTNYSHTYDIYDKSELENKVSKIKSRLSATKSFASSLSLETLFELLDGLQGFALGRFLIMNGGINGYWTDYVINFPREQVNSLSFVEKIILNSYVMLATHNRHQIFKKENQKAVADNAVLAAIPSGVMSELLDLDFSCVKNCNIFAVDLDKNAHLDSKNKYPSLFESLSIQQKVEDALLLDYQEQFDLISSNGLTIYIEDDELVKQIFHNFYRALKPGAKLVTSYLTYPQKYTEKTEQSYLVDFEKLNLEIAVMIDILQVKWSAYRTTEQMLLLLKTAGFRDIRIIPDDRNIFPTVVALK</sequence>
<reference evidence="3" key="1">
    <citation type="submission" date="2017-11" db="EMBL/GenBank/DDBJ databases">
        <authorList>
            <person name="Chan K.G."/>
            <person name="Lee L.S."/>
        </authorList>
    </citation>
    <scope>NUCLEOTIDE SEQUENCE [LARGE SCALE GENOMIC DNA]</scope>
    <source>
        <strain evidence="3">DSM 100970</strain>
    </source>
</reference>